<keyword evidence="6" id="KW-0408">Iron</keyword>
<keyword evidence="4" id="KW-0479">Metal-binding</keyword>
<organism evidence="8 9">
    <name type="scientific">Arachis hypogaea</name>
    <name type="common">Peanut</name>
    <dbReference type="NCBI Taxonomy" id="3818"/>
    <lineage>
        <taxon>Eukaryota</taxon>
        <taxon>Viridiplantae</taxon>
        <taxon>Streptophyta</taxon>
        <taxon>Embryophyta</taxon>
        <taxon>Tracheophyta</taxon>
        <taxon>Spermatophyta</taxon>
        <taxon>Magnoliopsida</taxon>
        <taxon>eudicotyledons</taxon>
        <taxon>Gunneridae</taxon>
        <taxon>Pentapetalae</taxon>
        <taxon>rosids</taxon>
        <taxon>fabids</taxon>
        <taxon>Fabales</taxon>
        <taxon>Fabaceae</taxon>
        <taxon>Papilionoideae</taxon>
        <taxon>50 kb inversion clade</taxon>
        <taxon>dalbergioids sensu lato</taxon>
        <taxon>Dalbergieae</taxon>
        <taxon>Pterocarpus clade</taxon>
        <taxon>Arachis</taxon>
    </lineage>
</organism>
<evidence type="ECO:0000256" key="1">
    <source>
        <dbReference type="ARBA" id="ARBA00001971"/>
    </source>
</evidence>
<evidence type="ECO:0000256" key="2">
    <source>
        <dbReference type="ARBA" id="ARBA00010617"/>
    </source>
</evidence>
<name>A0A445DJQ2_ARAHY</name>
<comment type="similarity">
    <text evidence="2">Belongs to the cytochrome P450 family.</text>
</comment>
<evidence type="ECO:0000256" key="5">
    <source>
        <dbReference type="ARBA" id="ARBA00023002"/>
    </source>
</evidence>
<evidence type="ECO:0000313" key="8">
    <source>
        <dbReference type="EMBL" id="RYR63447.1"/>
    </source>
</evidence>
<proteinExistence type="inferred from homology"/>
<dbReference type="Proteomes" id="UP000289738">
    <property type="component" value="Chromosome A04"/>
</dbReference>
<accession>A0A445DJQ2</accession>
<evidence type="ECO:0000256" key="4">
    <source>
        <dbReference type="ARBA" id="ARBA00022723"/>
    </source>
</evidence>
<evidence type="ECO:0000313" key="9">
    <source>
        <dbReference type="Proteomes" id="UP000289738"/>
    </source>
</evidence>
<sequence>MAAFCCTAKKPAGSRFGSTDRFKIKLWYNCHTCCTYLNISWTTNFLNLCDWYTHLLCTSPIRSFHFHVLHNSITSNPDNVHHILKTKFHNYPKGMLFSTHRQEI</sequence>
<protein>
    <submittedName>
        <fullName evidence="8">Uncharacterized protein</fullName>
    </submittedName>
</protein>
<dbReference type="PANTHER" id="PTHR24296">
    <property type="entry name" value="CYTOCHROME P450"/>
    <property type="match status" value="1"/>
</dbReference>
<dbReference type="STRING" id="3818.A0A445DJQ2"/>
<comment type="caution">
    <text evidence="8">The sequence shown here is derived from an EMBL/GenBank/DDBJ whole genome shotgun (WGS) entry which is preliminary data.</text>
</comment>
<keyword evidence="5" id="KW-0560">Oxidoreductase</keyword>
<dbReference type="GO" id="GO:0046872">
    <property type="term" value="F:metal ion binding"/>
    <property type="evidence" value="ECO:0007669"/>
    <property type="project" value="UniProtKB-KW"/>
</dbReference>
<evidence type="ECO:0000256" key="6">
    <source>
        <dbReference type="ARBA" id="ARBA00023004"/>
    </source>
</evidence>
<evidence type="ECO:0000256" key="7">
    <source>
        <dbReference type="ARBA" id="ARBA00023033"/>
    </source>
</evidence>
<dbReference type="GO" id="GO:0004497">
    <property type="term" value="F:monooxygenase activity"/>
    <property type="evidence" value="ECO:0007669"/>
    <property type="project" value="UniProtKB-KW"/>
</dbReference>
<dbReference type="EMBL" id="SDMP01000004">
    <property type="protein sequence ID" value="RYR63447.1"/>
    <property type="molecule type" value="Genomic_DNA"/>
</dbReference>
<keyword evidence="7" id="KW-0503">Monooxygenase</keyword>
<comment type="cofactor">
    <cofactor evidence="1">
        <name>heme</name>
        <dbReference type="ChEBI" id="CHEBI:30413"/>
    </cofactor>
</comment>
<dbReference type="AlphaFoldDB" id="A0A445DJQ2"/>
<keyword evidence="3" id="KW-0349">Heme</keyword>
<gene>
    <name evidence="8" type="ORF">Ahy_A04g021251</name>
</gene>
<evidence type="ECO:0000256" key="3">
    <source>
        <dbReference type="ARBA" id="ARBA00022617"/>
    </source>
</evidence>
<reference evidence="8 9" key="1">
    <citation type="submission" date="2019-01" db="EMBL/GenBank/DDBJ databases">
        <title>Sequencing of cultivated peanut Arachis hypogaea provides insights into genome evolution and oil improvement.</title>
        <authorList>
            <person name="Chen X."/>
        </authorList>
    </citation>
    <scope>NUCLEOTIDE SEQUENCE [LARGE SCALE GENOMIC DNA]</scope>
    <source>
        <strain evidence="9">cv. Fuhuasheng</strain>
        <tissue evidence="8">Leaves</tissue>
    </source>
</reference>
<keyword evidence="9" id="KW-1185">Reference proteome</keyword>